<feature type="domain" description="Phage MuF C-terminal" evidence="1">
    <location>
        <begin position="86"/>
        <end position="175"/>
    </location>
</feature>
<reference evidence="2 3" key="1">
    <citation type="submission" date="2018-01" db="EMBL/GenBank/DDBJ databases">
        <authorList>
            <person name="Gaut B.S."/>
            <person name="Morton B.R."/>
            <person name="Clegg M.T."/>
            <person name="Duvall M.R."/>
        </authorList>
    </citation>
    <scope>NUCLEOTIDE SEQUENCE [LARGE SCALE GENOMIC DNA]</scope>
    <source>
        <strain evidence="2">Cupriavidus taiwanensis LMG 19425</strain>
        <plasmid evidence="3">Plasmid iii</plasmid>
    </source>
</reference>
<dbReference type="EMBL" id="LT991978">
    <property type="protein sequence ID" value="SPK77215.1"/>
    <property type="molecule type" value="Genomic_DNA"/>
</dbReference>
<evidence type="ECO:0000313" key="3">
    <source>
        <dbReference type="Proteomes" id="UP000255505"/>
    </source>
</evidence>
<sequence>MRGATFTSAPHWHIASTDKSTLKSANYELILETTCSTLHNGTEAEVSQLKAKAIHLGETPELYYPFGFPPLPLAMTVSDLDKMLFRHAIPVRFLKGIYGTLLEPKAIYKSRTRPASVGASAIVLSFESIHLGPIVVAMHADLKLGRDRVNMVKSIYAKEDKSFESEWREEGLLLWHR</sequence>
<keyword evidence="2" id="KW-0614">Plasmid</keyword>
<protein>
    <recommendedName>
        <fullName evidence="1">Phage MuF C-terminal domain-containing protein</fullName>
    </recommendedName>
</protein>
<proteinExistence type="predicted"/>
<dbReference type="InterPro" id="IPR041131">
    <property type="entry name" value="MuF_C"/>
</dbReference>
<gene>
    <name evidence="2" type="ORF">CT19425_P30064</name>
</gene>
<geneLocation type="plasmid" evidence="2">
    <name>III</name>
</geneLocation>
<dbReference type="Pfam" id="PF18819">
    <property type="entry name" value="MuF_C"/>
    <property type="match status" value="1"/>
</dbReference>
<evidence type="ECO:0000313" key="2">
    <source>
        <dbReference type="EMBL" id="SPK77215.1"/>
    </source>
</evidence>
<name>A0A375IVL9_9BURK</name>
<accession>A0A375IVL9</accession>
<evidence type="ECO:0000259" key="1">
    <source>
        <dbReference type="Pfam" id="PF18819"/>
    </source>
</evidence>
<dbReference type="Proteomes" id="UP000255505">
    <property type="component" value="Plasmid III"/>
</dbReference>
<dbReference type="AlphaFoldDB" id="A0A375IVL9"/>
<organism evidence="2 3">
    <name type="scientific">Cupriavidus taiwanensis</name>
    <dbReference type="NCBI Taxonomy" id="164546"/>
    <lineage>
        <taxon>Bacteria</taxon>
        <taxon>Pseudomonadati</taxon>
        <taxon>Pseudomonadota</taxon>
        <taxon>Betaproteobacteria</taxon>
        <taxon>Burkholderiales</taxon>
        <taxon>Burkholderiaceae</taxon>
        <taxon>Cupriavidus</taxon>
    </lineage>
</organism>